<keyword evidence="2" id="KW-1185">Reference proteome</keyword>
<evidence type="ECO:0000313" key="2">
    <source>
        <dbReference type="Proteomes" id="UP001162992"/>
    </source>
</evidence>
<comment type="caution">
    <text evidence="1">The sequence shown here is derived from an EMBL/GenBank/DDBJ whole genome shotgun (WGS) entry which is preliminary data.</text>
</comment>
<reference evidence="2" key="1">
    <citation type="journal article" date="2024" name="Proc. Natl. Acad. Sci. U.S.A.">
        <title>Extraordinary preservation of gene collinearity over three hundred million years revealed in homosporous lycophytes.</title>
        <authorList>
            <person name="Li C."/>
            <person name="Wickell D."/>
            <person name="Kuo L.Y."/>
            <person name="Chen X."/>
            <person name="Nie B."/>
            <person name="Liao X."/>
            <person name="Peng D."/>
            <person name="Ji J."/>
            <person name="Jenkins J."/>
            <person name="Williams M."/>
            <person name="Shu S."/>
            <person name="Plott C."/>
            <person name="Barry K."/>
            <person name="Rajasekar S."/>
            <person name="Grimwood J."/>
            <person name="Han X."/>
            <person name="Sun S."/>
            <person name="Hou Z."/>
            <person name="He W."/>
            <person name="Dai G."/>
            <person name="Sun C."/>
            <person name="Schmutz J."/>
            <person name="Leebens-Mack J.H."/>
            <person name="Li F.W."/>
            <person name="Wang L."/>
        </authorList>
    </citation>
    <scope>NUCLEOTIDE SEQUENCE [LARGE SCALE GENOMIC DNA]</scope>
    <source>
        <strain evidence="2">cv. PW_Plant_1</strain>
    </source>
</reference>
<gene>
    <name evidence="1" type="ORF">O6H91_17G050800</name>
</gene>
<evidence type="ECO:0000313" key="1">
    <source>
        <dbReference type="EMBL" id="KAJ7525430.1"/>
    </source>
</evidence>
<protein>
    <submittedName>
        <fullName evidence="1">Uncharacterized protein</fullName>
    </submittedName>
</protein>
<accession>A0ACC2B6S5</accession>
<dbReference type="Proteomes" id="UP001162992">
    <property type="component" value="Chromosome 17"/>
</dbReference>
<organism evidence="1 2">
    <name type="scientific">Diphasiastrum complanatum</name>
    <name type="common">Issler's clubmoss</name>
    <name type="synonym">Lycopodium complanatum</name>
    <dbReference type="NCBI Taxonomy" id="34168"/>
    <lineage>
        <taxon>Eukaryota</taxon>
        <taxon>Viridiplantae</taxon>
        <taxon>Streptophyta</taxon>
        <taxon>Embryophyta</taxon>
        <taxon>Tracheophyta</taxon>
        <taxon>Lycopodiopsida</taxon>
        <taxon>Lycopodiales</taxon>
        <taxon>Lycopodiaceae</taxon>
        <taxon>Lycopodioideae</taxon>
        <taxon>Diphasiastrum</taxon>
    </lineage>
</organism>
<proteinExistence type="predicted"/>
<name>A0ACC2B6S5_DIPCM</name>
<sequence>MDTLCNYLKLPNVILLSAALVLCVIVLCSATDLLVSETDYKAQSLSSSLYEDASPSGIGLYESLALQSLKDVTESCDSVDNTSCRHWRATVTDPEESTFYRCCRKRCVHTGRNRRHCGKCGRSCTFGYTCCKGKCINLMNDIKHCGSCSNKCNHGIKCVYGLCGYSN</sequence>
<dbReference type="EMBL" id="CM055108">
    <property type="protein sequence ID" value="KAJ7525430.1"/>
    <property type="molecule type" value="Genomic_DNA"/>
</dbReference>